<evidence type="ECO:0000313" key="2">
    <source>
        <dbReference type="EMBL" id="KAJ3741921.1"/>
    </source>
</evidence>
<comment type="caution">
    <text evidence="2">The sequence shown here is derived from an EMBL/GenBank/DDBJ whole genome shotgun (WGS) entry which is preliminary data.</text>
</comment>
<name>A0A9W8NVV5_9AGAR</name>
<accession>A0A9W8NVV5</accession>
<sequence length="102" mass="11501">MSREMVSTATSHGSTATLSMPISDLERRLSTARCMDIFTVTHKACLNEVSDTAMFLLHILFCLCLLLLLYLIRMLIPLYTFNNLLDLPNILLISAKMVCYAL</sequence>
<proteinExistence type="predicted"/>
<gene>
    <name evidence="2" type="ORF">DFH05DRAFT_1503206</name>
</gene>
<dbReference type="EMBL" id="JANVFU010000011">
    <property type="protein sequence ID" value="KAJ3741921.1"/>
    <property type="molecule type" value="Genomic_DNA"/>
</dbReference>
<reference evidence="2 3" key="1">
    <citation type="journal article" date="2023" name="Proc. Natl. Acad. Sci. U.S.A.">
        <title>A global phylogenomic analysis of the shiitake genus Lentinula.</title>
        <authorList>
            <person name="Sierra-Patev S."/>
            <person name="Min B."/>
            <person name="Naranjo-Ortiz M."/>
            <person name="Looney B."/>
            <person name="Konkel Z."/>
            <person name="Slot J.C."/>
            <person name="Sakamoto Y."/>
            <person name="Steenwyk J.L."/>
            <person name="Rokas A."/>
            <person name="Carro J."/>
            <person name="Camarero S."/>
            <person name="Ferreira P."/>
            <person name="Molpeceres G."/>
            <person name="Ruiz-Duenas F.J."/>
            <person name="Serrano A."/>
            <person name="Henrissat B."/>
            <person name="Drula E."/>
            <person name="Hughes K.W."/>
            <person name="Mata J.L."/>
            <person name="Ishikawa N.K."/>
            <person name="Vargas-Isla R."/>
            <person name="Ushijima S."/>
            <person name="Smith C.A."/>
            <person name="Donoghue J."/>
            <person name="Ahrendt S."/>
            <person name="Andreopoulos W."/>
            <person name="He G."/>
            <person name="LaButti K."/>
            <person name="Lipzen A."/>
            <person name="Ng V."/>
            <person name="Riley R."/>
            <person name="Sandor L."/>
            <person name="Barry K."/>
            <person name="Martinez A.T."/>
            <person name="Xiao Y."/>
            <person name="Gibbons J.G."/>
            <person name="Terashima K."/>
            <person name="Grigoriev I.V."/>
            <person name="Hibbett D."/>
        </authorList>
    </citation>
    <scope>NUCLEOTIDE SEQUENCE [LARGE SCALE GENOMIC DNA]</scope>
    <source>
        <strain evidence="2 3">TFB7810</strain>
    </source>
</reference>
<feature type="transmembrane region" description="Helical" evidence="1">
    <location>
        <begin position="53"/>
        <end position="72"/>
    </location>
</feature>
<dbReference type="AlphaFoldDB" id="A0A9W8NVV5"/>
<protein>
    <submittedName>
        <fullName evidence="2">Uncharacterized protein</fullName>
    </submittedName>
</protein>
<keyword evidence="1" id="KW-0812">Transmembrane</keyword>
<keyword evidence="1" id="KW-1133">Transmembrane helix</keyword>
<evidence type="ECO:0000313" key="3">
    <source>
        <dbReference type="Proteomes" id="UP001142393"/>
    </source>
</evidence>
<keyword evidence="1" id="KW-0472">Membrane</keyword>
<dbReference type="Proteomes" id="UP001142393">
    <property type="component" value="Unassembled WGS sequence"/>
</dbReference>
<evidence type="ECO:0000256" key="1">
    <source>
        <dbReference type="SAM" id="Phobius"/>
    </source>
</evidence>
<organism evidence="2 3">
    <name type="scientific">Lentinula detonsa</name>
    <dbReference type="NCBI Taxonomy" id="2804962"/>
    <lineage>
        <taxon>Eukaryota</taxon>
        <taxon>Fungi</taxon>
        <taxon>Dikarya</taxon>
        <taxon>Basidiomycota</taxon>
        <taxon>Agaricomycotina</taxon>
        <taxon>Agaricomycetes</taxon>
        <taxon>Agaricomycetidae</taxon>
        <taxon>Agaricales</taxon>
        <taxon>Marasmiineae</taxon>
        <taxon>Omphalotaceae</taxon>
        <taxon>Lentinula</taxon>
    </lineage>
</organism>
<keyword evidence="3" id="KW-1185">Reference proteome</keyword>